<evidence type="ECO:0000256" key="4">
    <source>
        <dbReference type="ARBA" id="ARBA00022448"/>
    </source>
</evidence>
<evidence type="ECO:0000256" key="2">
    <source>
        <dbReference type="ARBA" id="ARBA00006370"/>
    </source>
</evidence>
<comment type="caution">
    <text evidence="10">The sequence shown here is derived from an EMBL/GenBank/DDBJ whole genome shotgun (WGS) entry which is preliminary data.</text>
</comment>
<evidence type="ECO:0000259" key="9">
    <source>
        <dbReference type="SMART" id="SM01320"/>
    </source>
</evidence>
<reference evidence="10 11" key="1">
    <citation type="journal article" date="2015" name="Genome Biol. Evol.">
        <title>Comparative Genomics of a Bacterivorous Green Alga Reveals Evolutionary Causalities and Consequences of Phago-Mixotrophic Mode of Nutrition.</title>
        <authorList>
            <person name="Burns J.A."/>
            <person name="Paasch A."/>
            <person name="Narechania A."/>
            <person name="Kim E."/>
        </authorList>
    </citation>
    <scope>NUCLEOTIDE SEQUENCE [LARGE SCALE GENOMIC DNA]</scope>
    <source>
        <strain evidence="10 11">PLY_AMNH</strain>
    </source>
</reference>
<sequence length="160" mass="16992">MQRITLLLGLLAFANADSIPFTSCGGDGSLTASSIDITPYPAEEGKTVDITIAANTKEQITDGKIDLELSLFGVKVFTVKDDVCKEATCPVAIGDFNLKTSQPLPSLGVSATIGVKAVITDQNSKEVGCFQLELKVEKAQTMFEKTKNALGFGRKGLFGR</sequence>
<dbReference type="Pfam" id="PF02221">
    <property type="entry name" value="E1_DerP2_DerF2"/>
    <property type="match status" value="1"/>
</dbReference>
<comment type="subunit">
    <text evidence="3">Monomer.</text>
</comment>
<dbReference type="InterPro" id="IPR032800">
    <property type="entry name" value="TRP_N"/>
</dbReference>
<protein>
    <recommendedName>
        <fullName evidence="12">MD-2-related lipid-recognition domain-containing protein</fullName>
    </recommendedName>
</protein>
<feature type="domain" description="ML-like" evidence="9">
    <location>
        <begin position="14"/>
        <end position="137"/>
    </location>
</feature>
<dbReference type="EMBL" id="LGRX02010559">
    <property type="protein sequence ID" value="KAK3270137.1"/>
    <property type="molecule type" value="Genomic_DNA"/>
</dbReference>
<feature type="signal peptide" evidence="7">
    <location>
        <begin position="1"/>
        <end position="16"/>
    </location>
</feature>
<evidence type="ECO:0000256" key="5">
    <source>
        <dbReference type="ARBA" id="ARBA00022729"/>
    </source>
</evidence>
<keyword evidence="4" id="KW-0813">Transport</keyword>
<dbReference type="InterPro" id="IPR014756">
    <property type="entry name" value="Ig_E-set"/>
</dbReference>
<evidence type="ECO:0000256" key="1">
    <source>
        <dbReference type="ARBA" id="ARBA00002053"/>
    </source>
</evidence>
<dbReference type="SMART" id="SM01320">
    <property type="entry name" value="TRP_N"/>
    <property type="match status" value="1"/>
</dbReference>
<keyword evidence="5 7" id="KW-0732">Signal</keyword>
<comment type="similarity">
    <text evidence="2">Belongs to the NPC2 family.</text>
</comment>
<organism evidence="10 11">
    <name type="scientific">Cymbomonas tetramitiformis</name>
    <dbReference type="NCBI Taxonomy" id="36881"/>
    <lineage>
        <taxon>Eukaryota</taxon>
        <taxon>Viridiplantae</taxon>
        <taxon>Chlorophyta</taxon>
        <taxon>Pyramimonadophyceae</taxon>
        <taxon>Pyramimonadales</taxon>
        <taxon>Pyramimonadaceae</taxon>
        <taxon>Cymbomonas</taxon>
    </lineage>
</organism>
<dbReference type="SUPFAM" id="SSF81296">
    <property type="entry name" value="E set domains"/>
    <property type="match status" value="1"/>
</dbReference>
<dbReference type="Proteomes" id="UP001190700">
    <property type="component" value="Unassembled WGS sequence"/>
</dbReference>
<evidence type="ECO:0000256" key="6">
    <source>
        <dbReference type="ARBA" id="ARBA00023055"/>
    </source>
</evidence>
<dbReference type="SMART" id="SM00737">
    <property type="entry name" value="ML"/>
    <property type="match status" value="1"/>
</dbReference>
<evidence type="ECO:0000313" key="11">
    <source>
        <dbReference type="Proteomes" id="UP001190700"/>
    </source>
</evidence>
<feature type="chain" id="PRO_5042045371" description="MD-2-related lipid-recognition domain-containing protein" evidence="7">
    <location>
        <begin position="17"/>
        <end position="160"/>
    </location>
</feature>
<dbReference type="GO" id="GO:0032934">
    <property type="term" value="F:sterol binding"/>
    <property type="evidence" value="ECO:0007669"/>
    <property type="project" value="InterPro"/>
</dbReference>
<keyword evidence="11" id="KW-1185">Reference proteome</keyword>
<feature type="domain" description="MD-2-related lipid-recognition" evidence="8">
    <location>
        <begin position="21"/>
        <end position="134"/>
    </location>
</feature>
<name>A0AAE0L361_9CHLO</name>
<evidence type="ECO:0008006" key="12">
    <source>
        <dbReference type="Google" id="ProtNLM"/>
    </source>
</evidence>
<keyword evidence="6" id="KW-0445">Lipid transport</keyword>
<dbReference type="InterPro" id="IPR039670">
    <property type="entry name" value="NPC2-like"/>
</dbReference>
<dbReference type="InterPro" id="IPR003172">
    <property type="entry name" value="ML_dom"/>
</dbReference>
<accession>A0AAE0L361</accession>
<dbReference type="Gene3D" id="2.60.40.770">
    <property type="match status" value="1"/>
</dbReference>
<dbReference type="AlphaFoldDB" id="A0AAE0L361"/>
<comment type="function">
    <text evidence="1">Catalyzes the intermembrane transfer of phosphatidylglycerol and phosphatidylinositol.</text>
</comment>
<gene>
    <name evidence="10" type="ORF">CYMTET_21451</name>
</gene>
<proteinExistence type="inferred from homology"/>
<evidence type="ECO:0000259" key="8">
    <source>
        <dbReference type="SMART" id="SM00737"/>
    </source>
</evidence>
<evidence type="ECO:0000256" key="3">
    <source>
        <dbReference type="ARBA" id="ARBA00011245"/>
    </source>
</evidence>
<evidence type="ECO:0000313" key="10">
    <source>
        <dbReference type="EMBL" id="KAK3270137.1"/>
    </source>
</evidence>
<evidence type="ECO:0000256" key="7">
    <source>
        <dbReference type="SAM" id="SignalP"/>
    </source>
</evidence>
<dbReference type="GO" id="GO:0015918">
    <property type="term" value="P:sterol transport"/>
    <property type="evidence" value="ECO:0007669"/>
    <property type="project" value="InterPro"/>
</dbReference>
<dbReference type="PANTHER" id="PTHR11306">
    <property type="entry name" value="NIEMANN PICK TYPE C2 PROTEIN NPC2-RELATED"/>
    <property type="match status" value="1"/>
</dbReference>
<dbReference type="PANTHER" id="PTHR11306:SF0">
    <property type="entry name" value="PHOSPHATIDYLGLYCEROL_PHOSPHATIDYLINOSITOL TRANSFER PROTEIN"/>
    <property type="match status" value="1"/>
</dbReference>